<dbReference type="GO" id="GO:0004497">
    <property type="term" value="F:monooxygenase activity"/>
    <property type="evidence" value="ECO:0007669"/>
    <property type="project" value="UniProtKB-KW"/>
</dbReference>
<name>A0A319EEI2_ASPSB</name>
<dbReference type="GO" id="GO:0005506">
    <property type="term" value="F:iron ion binding"/>
    <property type="evidence" value="ECO:0007669"/>
    <property type="project" value="InterPro"/>
</dbReference>
<organism evidence="4 5">
    <name type="scientific">Aspergillus sclerotiicarbonarius (strain CBS 121057 / IBT 28362)</name>
    <dbReference type="NCBI Taxonomy" id="1448318"/>
    <lineage>
        <taxon>Eukaryota</taxon>
        <taxon>Fungi</taxon>
        <taxon>Dikarya</taxon>
        <taxon>Ascomycota</taxon>
        <taxon>Pezizomycotina</taxon>
        <taxon>Eurotiomycetes</taxon>
        <taxon>Eurotiomycetidae</taxon>
        <taxon>Eurotiales</taxon>
        <taxon>Aspergillaceae</taxon>
        <taxon>Aspergillus</taxon>
        <taxon>Aspergillus subgen. Circumdati</taxon>
    </lineage>
</organism>
<dbReference type="PANTHER" id="PTHR24305">
    <property type="entry name" value="CYTOCHROME P450"/>
    <property type="match status" value="1"/>
</dbReference>
<evidence type="ECO:0000313" key="4">
    <source>
        <dbReference type="EMBL" id="PYI08656.1"/>
    </source>
</evidence>
<keyword evidence="3" id="KW-0503">Monooxygenase</keyword>
<sequence>MFLQLFVSFALGYLSWNLLFLEVHNYRAFSMGIPRVRVLIDSRNPLWLMLQPYVWPVLDRLPINWGSFGRYSRVAWHFADQGDSHRRYGPIWALVTPHNVYVHVADPAACADILDRSADFRRSKLYELPEVHGIFTSTASWNGWPQHNRVGVAPFNEPTMSFIWNESVTQTKQLVNFWTTACQIPSVIQDTRSLSLNVLVSTGFSIDEMFGKSSGINFAGHHTTASTLAFAIMLLAAHPSVQEWVAEELRTLPLIQEGQYGDLFPVLKRCRAVMTSLHVGRDKIIIPHGTAVIPNMLAIHTDPNIWTKPREWTPARWISTSTQGEDVLYDPPRGTFFPWSDGPQMCPGAKLSQVEFVAVMASLLQDHRINAVPRPGEEEAATTRRLLEVINDVDCTPLLQMRDSECVKM</sequence>
<reference evidence="4 5" key="1">
    <citation type="submission" date="2018-02" db="EMBL/GenBank/DDBJ databases">
        <title>The genomes of Aspergillus section Nigri reveals drivers in fungal speciation.</title>
        <authorList>
            <consortium name="DOE Joint Genome Institute"/>
            <person name="Vesth T.C."/>
            <person name="Nybo J."/>
            <person name="Theobald S."/>
            <person name="Brandl J."/>
            <person name="Frisvad J.C."/>
            <person name="Nielsen K.F."/>
            <person name="Lyhne E.K."/>
            <person name="Kogle M.E."/>
            <person name="Kuo A."/>
            <person name="Riley R."/>
            <person name="Clum A."/>
            <person name="Nolan M."/>
            <person name="Lipzen A."/>
            <person name="Salamov A."/>
            <person name="Henrissat B."/>
            <person name="Wiebenga A."/>
            <person name="De vries R.P."/>
            <person name="Grigoriev I.V."/>
            <person name="Mortensen U.H."/>
            <person name="Andersen M.R."/>
            <person name="Baker S.E."/>
        </authorList>
    </citation>
    <scope>NUCLEOTIDE SEQUENCE [LARGE SCALE GENOMIC DNA]</scope>
    <source>
        <strain evidence="4 5">CBS 121057</strain>
    </source>
</reference>
<dbReference type="AlphaFoldDB" id="A0A319EEI2"/>
<evidence type="ECO:0000256" key="3">
    <source>
        <dbReference type="ARBA" id="ARBA00023033"/>
    </source>
</evidence>
<dbReference type="GO" id="GO:0016705">
    <property type="term" value="F:oxidoreductase activity, acting on paired donors, with incorporation or reduction of molecular oxygen"/>
    <property type="evidence" value="ECO:0007669"/>
    <property type="project" value="InterPro"/>
</dbReference>
<evidence type="ECO:0000256" key="1">
    <source>
        <dbReference type="ARBA" id="ARBA00010617"/>
    </source>
</evidence>
<gene>
    <name evidence="4" type="ORF">BO78DRAFT_385027</name>
</gene>
<dbReference type="InterPro" id="IPR001128">
    <property type="entry name" value="Cyt_P450"/>
</dbReference>
<dbReference type="GO" id="GO:0020037">
    <property type="term" value="F:heme binding"/>
    <property type="evidence" value="ECO:0007669"/>
    <property type="project" value="InterPro"/>
</dbReference>
<dbReference type="SUPFAM" id="SSF48264">
    <property type="entry name" value="Cytochrome P450"/>
    <property type="match status" value="1"/>
</dbReference>
<dbReference type="InterPro" id="IPR050121">
    <property type="entry name" value="Cytochrome_P450_monoxygenase"/>
</dbReference>
<dbReference type="EMBL" id="KZ826333">
    <property type="protein sequence ID" value="PYI08656.1"/>
    <property type="molecule type" value="Genomic_DNA"/>
</dbReference>
<dbReference type="STRING" id="1448318.A0A319EEI2"/>
<evidence type="ECO:0000313" key="5">
    <source>
        <dbReference type="Proteomes" id="UP000248423"/>
    </source>
</evidence>
<dbReference type="InterPro" id="IPR036396">
    <property type="entry name" value="Cyt_P450_sf"/>
</dbReference>
<keyword evidence="5" id="KW-1185">Reference proteome</keyword>
<proteinExistence type="inferred from homology"/>
<dbReference type="PRINTS" id="PR00385">
    <property type="entry name" value="P450"/>
</dbReference>
<dbReference type="Gene3D" id="1.10.630.10">
    <property type="entry name" value="Cytochrome P450"/>
    <property type="match status" value="2"/>
</dbReference>
<accession>A0A319EEI2</accession>
<dbReference type="VEuPathDB" id="FungiDB:BO78DRAFT_385027"/>
<dbReference type="Pfam" id="PF00067">
    <property type="entry name" value="p450"/>
    <property type="match status" value="2"/>
</dbReference>
<dbReference type="Proteomes" id="UP000248423">
    <property type="component" value="Unassembled WGS sequence"/>
</dbReference>
<protein>
    <submittedName>
        <fullName evidence="4">Cytochrome P450</fullName>
    </submittedName>
</protein>
<keyword evidence="2" id="KW-0560">Oxidoreductase</keyword>
<dbReference type="PANTHER" id="PTHR24305:SF166">
    <property type="entry name" value="CYTOCHROME P450 12A4, MITOCHONDRIAL-RELATED"/>
    <property type="match status" value="1"/>
</dbReference>
<comment type="similarity">
    <text evidence="1">Belongs to the cytochrome P450 family.</text>
</comment>
<evidence type="ECO:0000256" key="2">
    <source>
        <dbReference type="ARBA" id="ARBA00023002"/>
    </source>
</evidence>
<dbReference type="OrthoDB" id="1470350at2759"/>